<dbReference type="PROSITE" id="PS51257">
    <property type="entry name" value="PROKAR_LIPOPROTEIN"/>
    <property type="match status" value="1"/>
</dbReference>
<feature type="region of interest" description="Disordered" evidence="1">
    <location>
        <begin position="28"/>
        <end position="51"/>
    </location>
</feature>
<protein>
    <recommendedName>
        <fullName evidence="3">DUF8094 domain-containing protein</fullName>
    </recommendedName>
</protein>
<evidence type="ECO:0000256" key="1">
    <source>
        <dbReference type="SAM" id="MobiDB-lite"/>
    </source>
</evidence>
<accession>A0A3A4B8H6</accession>
<feature type="chain" id="PRO_5038730906" description="DUF8094 domain-containing protein" evidence="2">
    <location>
        <begin position="19"/>
        <end position="342"/>
    </location>
</feature>
<sequence length="342" mass="35900">MKAWGAAIALLAAVCAAAACTAPSKPAATVSASATGTGTGTASPSKAPPEQTDFAEAGRVVATYFATDDVARATGDERLGLALARDGRTLLTMAAFRAAIERGTAVPRARWGRPRLMIPKLDRYPLWFAAAAERREAGASRTAVMVFMKADDEDRWRLSSSSLLESGEKLPELALDADGYATPLATFDDDLAISPRLLGPLHATIAEEGAGGAAAGLVAPGPHTTARHVEIQTNRQRAKESGMGYDSIFGAANFPVYALKTEDGGGLVFYVLSRTTTWYAKAKSVFRIEPPPGAVPLLKDPVVRRSLEVVETQQYVATVPPKGGGAARVIAYDGAITKVNNT</sequence>
<evidence type="ECO:0000259" key="3">
    <source>
        <dbReference type="Pfam" id="PF26366"/>
    </source>
</evidence>
<gene>
    <name evidence="4" type="ORF">D5H75_22935</name>
</gene>
<organism evidence="4 5">
    <name type="scientific">Bailinhaonella thermotolerans</name>
    <dbReference type="NCBI Taxonomy" id="1070861"/>
    <lineage>
        <taxon>Bacteria</taxon>
        <taxon>Bacillati</taxon>
        <taxon>Actinomycetota</taxon>
        <taxon>Actinomycetes</taxon>
        <taxon>Streptosporangiales</taxon>
        <taxon>Streptosporangiaceae</taxon>
        <taxon>Bailinhaonella</taxon>
    </lineage>
</organism>
<evidence type="ECO:0000313" key="5">
    <source>
        <dbReference type="Proteomes" id="UP000265768"/>
    </source>
</evidence>
<feature type="domain" description="DUF8094" evidence="3">
    <location>
        <begin position="55"/>
        <end position="338"/>
    </location>
</feature>
<dbReference type="OrthoDB" id="3295569at2"/>
<dbReference type="AlphaFoldDB" id="A0A3A4B8H6"/>
<feature type="compositionally biased region" description="Low complexity" evidence="1">
    <location>
        <begin position="28"/>
        <end position="43"/>
    </location>
</feature>
<dbReference type="InterPro" id="IPR058407">
    <property type="entry name" value="DUF8094"/>
</dbReference>
<evidence type="ECO:0000256" key="2">
    <source>
        <dbReference type="SAM" id="SignalP"/>
    </source>
</evidence>
<dbReference type="EMBL" id="QZEY01000009">
    <property type="protein sequence ID" value="RJL30428.1"/>
    <property type="molecule type" value="Genomic_DNA"/>
</dbReference>
<keyword evidence="5" id="KW-1185">Reference proteome</keyword>
<comment type="caution">
    <text evidence="4">The sequence shown here is derived from an EMBL/GenBank/DDBJ whole genome shotgun (WGS) entry which is preliminary data.</text>
</comment>
<dbReference type="Pfam" id="PF26366">
    <property type="entry name" value="DUF8094"/>
    <property type="match status" value="1"/>
</dbReference>
<dbReference type="Proteomes" id="UP000265768">
    <property type="component" value="Unassembled WGS sequence"/>
</dbReference>
<name>A0A3A4B8H6_9ACTN</name>
<evidence type="ECO:0000313" key="4">
    <source>
        <dbReference type="EMBL" id="RJL30428.1"/>
    </source>
</evidence>
<keyword evidence="2" id="KW-0732">Signal</keyword>
<proteinExistence type="predicted"/>
<reference evidence="4 5" key="1">
    <citation type="submission" date="2018-09" db="EMBL/GenBank/DDBJ databases">
        <title>YIM 75507 draft genome.</title>
        <authorList>
            <person name="Tang S."/>
            <person name="Feng Y."/>
        </authorList>
    </citation>
    <scope>NUCLEOTIDE SEQUENCE [LARGE SCALE GENOMIC DNA]</scope>
    <source>
        <strain evidence="4 5">YIM 75507</strain>
    </source>
</reference>
<dbReference type="RefSeq" id="WP_119928576.1">
    <property type="nucleotide sequence ID" value="NZ_QZEY01000009.1"/>
</dbReference>
<feature type="signal peptide" evidence="2">
    <location>
        <begin position="1"/>
        <end position="18"/>
    </location>
</feature>